<name>A0ABT2GH48_9MICO</name>
<comment type="caution">
    <text evidence="1">The sequence shown here is derived from an EMBL/GenBank/DDBJ whole genome shotgun (WGS) entry which is preliminary data.</text>
</comment>
<gene>
    <name evidence="1" type="ORF">NVV95_10170</name>
</gene>
<organism evidence="1 2">
    <name type="scientific">Herbiconiux gentiana</name>
    <dbReference type="NCBI Taxonomy" id="2970912"/>
    <lineage>
        <taxon>Bacteria</taxon>
        <taxon>Bacillati</taxon>
        <taxon>Actinomycetota</taxon>
        <taxon>Actinomycetes</taxon>
        <taxon>Micrococcales</taxon>
        <taxon>Microbacteriaceae</taxon>
        <taxon>Herbiconiux</taxon>
    </lineage>
</organism>
<evidence type="ECO:0000313" key="1">
    <source>
        <dbReference type="EMBL" id="MCS5714917.1"/>
    </source>
</evidence>
<keyword evidence="2" id="KW-1185">Reference proteome</keyword>
<reference evidence="1" key="1">
    <citation type="submission" date="2022-08" db="EMBL/GenBank/DDBJ databases">
        <authorList>
            <person name="Deng Y."/>
            <person name="Han X.-F."/>
            <person name="Zhang Y.-Q."/>
        </authorList>
    </citation>
    <scope>NUCLEOTIDE SEQUENCE</scope>
    <source>
        <strain evidence="1">CPCC 205716</strain>
    </source>
</reference>
<dbReference type="Proteomes" id="UP001165580">
    <property type="component" value="Unassembled WGS sequence"/>
</dbReference>
<dbReference type="EMBL" id="JANTEZ010000003">
    <property type="protein sequence ID" value="MCS5714917.1"/>
    <property type="molecule type" value="Genomic_DNA"/>
</dbReference>
<accession>A0ABT2GH48</accession>
<proteinExistence type="predicted"/>
<sequence>MKRIDIIYDGRDYSVADQQVGELQARISAAQQGGPDWLEVNFGEGQVREARLLIGPGIPISLMVVAASDDA</sequence>
<protein>
    <submittedName>
        <fullName evidence="1">Uncharacterized protein</fullName>
    </submittedName>
</protein>
<evidence type="ECO:0000313" key="2">
    <source>
        <dbReference type="Proteomes" id="UP001165580"/>
    </source>
</evidence>
<dbReference type="RefSeq" id="WP_259486408.1">
    <property type="nucleotide sequence ID" value="NZ_JANTEZ010000003.1"/>
</dbReference>